<organism evidence="1 2">
    <name type="scientific">Actinomyces viscosus</name>
    <dbReference type="NCBI Taxonomy" id="1656"/>
    <lineage>
        <taxon>Bacteria</taxon>
        <taxon>Bacillati</taxon>
        <taxon>Actinomycetota</taxon>
        <taxon>Actinomycetes</taxon>
        <taxon>Actinomycetales</taxon>
        <taxon>Actinomycetaceae</taxon>
        <taxon>Actinomyces</taxon>
    </lineage>
</organism>
<gene>
    <name evidence="1" type="ORF">QUV91_10810</name>
</gene>
<proteinExistence type="predicted"/>
<keyword evidence="2" id="KW-1185">Reference proteome</keyword>
<evidence type="ECO:0000313" key="1">
    <source>
        <dbReference type="EMBL" id="MDM8077538.1"/>
    </source>
</evidence>
<comment type="caution">
    <text evidence="1">The sequence shown here is derived from an EMBL/GenBank/DDBJ whole genome shotgun (WGS) entry which is preliminary data.</text>
</comment>
<dbReference type="RefSeq" id="WP_289597420.1">
    <property type="nucleotide sequence ID" value="NZ_JAUDBR010000017.1"/>
</dbReference>
<dbReference type="EMBL" id="JAUDBR010000017">
    <property type="protein sequence ID" value="MDM8077538.1"/>
    <property type="molecule type" value="Genomic_DNA"/>
</dbReference>
<evidence type="ECO:0000313" key="2">
    <source>
        <dbReference type="Proteomes" id="UP001529257"/>
    </source>
</evidence>
<protein>
    <submittedName>
        <fullName evidence="1">Uncharacterized protein</fullName>
    </submittedName>
</protein>
<reference evidence="2" key="1">
    <citation type="submission" date="2023-06" db="EMBL/GenBank/DDBJ databases">
        <title>Identification and characterization of horizontal gene transfer across gut microbiota members of farm animals based on homology search.</title>
        <authorList>
            <person name="Zeman M."/>
            <person name="Kubasova T."/>
            <person name="Jahodarova E."/>
            <person name="Nykrynova M."/>
            <person name="Rychlik I."/>
        </authorList>
    </citation>
    <scope>NUCLEOTIDE SEQUENCE [LARGE SCALE GENOMIC DNA]</scope>
    <source>
        <strain evidence="2">ET81</strain>
    </source>
</reference>
<dbReference type="Proteomes" id="UP001529257">
    <property type="component" value="Unassembled WGS sequence"/>
</dbReference>
<name>A0ABT7U2A8_ACTVI</name>
<sequence length="49" mass="4970">MDGSVPLSKRQASPHWAPGAGLVLVEVSHDVVSFASAEACQVEYAGASG</sequence>
<accession>A0ABT7U2A8</accession>
<reference evidence="1 2" key="2">
    <citation type="submission" date="2023-06" db="EMBL/GenBank/DDBJ databases">
        <authorList>
            <person name="Zeman M."/>
            <person name="Kubasova T."/>
            <person name="Jahodarova E."/>
            <person name="Nykrynova M."/>
            <person name="Rychlik I."/>
        </authorList>
    </citation>
    <scope>NUCLEOTIDE SEQUENCE [LARGE SCALE GENOMIC DNA]</scope>
    <source>
        <strain evidence="1 2">ET81</strain>
    </source>
</reference>